<reference evidence="1" key="1">
    <citation type="journal article" date="2019" name="Sci. Rep.">
        <title>Draft genome of Tanacetum cinerariifolium, the natural source of mosquito coil.</title>
        <authorList>
            <person name="Yamashiro T."/>
            <person name="Shiraishi A."/>
            <person name="Satake H."/>
            <person name="Nakayama K."/>
        </authorList>
    </citation>
    <scope>NUCLEOTIDE SEQUENCE</scope>
</reference>
<dbReference type="EMBL" id="BKCJ011872754">
    <property type="protein sequence ID" value="GFD60048.1"/>
    <property type="molecule type" value="Genomic_DNA"/>
</dbReference>
<feature type="non-terminal residue" evidence="1">
    <location>
        <position position="1"/>
    </location>
</feature>
<evidence type="ECO:0000313" key="1">
    <source>
        <dbReference type="EMBL" id="GFD60048.1"/>
    </source>
</evidence>
<organism evidence="1">
    <name type="scientific">Tanacetum cinerariifolium</name>
    <name type="common">Dalmatian daisy</name>
    <name type="synonym">Chrysanthemum cinerariifolium</name>
    <dbReference type="NCBI Taxonomy" id="118510"/>
    <lineage>
        <taxon>Eukaryota</taxon>
        <taxon>Viridiplantae</taxon>
        <taxon>Streptophyta</taxon>
        <taxon>Embryophyta</taxon>
        <taxon>Tracheophyta</taxon>
        <taxon>Spermatophyta</taxon>
        <taxon>Magnoliopsida</taxon>
        <taxon>eudicotyledons</taxon>
        <taxon>Gunneridae</taxon>
        <taxon>Pentapetalae</taxon>
        <taxon>asterids</taxon>
        <taxon>campanulids</taxon>
        <taxon>Asterales</taxon>
        <taxon>Asteraceae</taxon>
        <taxon>Asteroideae</taxon>
        <taxon>Anthemideae</taxon>
        <taxon>Anthemidinae</taxon>
        <taxon>Tanacetum</taxon>
    </lineage>
</organism>
<comment type="caution">
    <text evidence="1">The sequence shown here is derived from an EMBL/GenBank/DDBJ whole genome shotgun (WGS) entry which is preliminary data.</text>
</comment>
<gene>
    <name evidence="1" type="ORF">Tci_932017</name>
</gene>
<name>A0A699XQ40_TANCI</name>
<accession>A0A699XQ40</accession>
<dbReference type="AlphaFoldDB" id="A0A699XQ40"/>
<sequence>VEHVVEEPEAGLAIGVAGAIEVEDNLDARLVGVTHHVGAARRAAQVLVNFRPASGAERGALVGLGVQQDGAAP</sequence>
<protein>
    <submittedName>
        <fullName evidence="1">Uncharacterized protein</fullName>
    </submittedName>
</protein>
<proteinExistence type="predicted"/>